<dbReference type="PANTHER" id="PTHR43065">
    <property type="entry name" value="SENSOR HISTIDINE KINASE"/>
    <property type="match status" value="1"/>
</dbReference>
<evidence type="ECO:0000256" key="7">
    <source>
        <dbReference type="ARBA" id="ARBA00022741"/>
    </source>
</evidence>
<dbReference type="Gene3D" id="3.30.565.10">
    <property type="entry name" value="Histidine kinase-like ATPase, C-terminal domain"/>
    <property type="match status" value="1"/>
</dbReference>
<evidence type="ECO:0000256" key="12">
    <source>
        <dbReference type="ARBA" id="ARBA00023136"/>
    </source>
</evidence>
<keyword evidence="8" id="KW-0418">Kinase</keyword>
<sequence length="686" mass="76743">MNQSESVYELVRQRLDQNEAVLAGMAALLSTFHDLTFDGIRGYAKEMLDRYPHIYTIELQPRIERKDLANFEAWAREKISPDYKVKDFGFGDMRRWVQAPVRPVYYPITLMEPLVESAKPILGLDVHADTKFKLAIDKTVETGQASVSAPFDLYEGGRGYLLFKVIRRQQKKKVPEPVDFMSSDRVISMLIHTNKFLSPLEWPSKKMSMLLYLKGAAPSDPNAQIDHINSANQTGLMAALLPEFIFHRDLPNSAQPFEFETREQLSWEVIRPLPMLLALLMPLIIAVMYASLVNQRRRGKADSRAAEKLLHEEKERALVTLRAISDAVITINPQGQVEYLNPVAEQALRKPLSASIGCQIEKIFPVQFDLLPSHVITPITECMSEKKIVNLADNSMLLDENGEKILIEGSVSPLLDIDGALRGAMIAFRDMGPVRRRAMTAIAESERRLQERQLEMAQVARLHTIGEMASGLSHELNQPLMAIQNYTRASIRILRKGQGDLTEVMHALEATSQQALRAGEIIRRLRAFVGKRTPEETLVDVRQTIQNSLALTEFELREFGVCVTTDFPDVPILVRVDSIQLEQVLVNLIKNAIDAVSLVSGQRVIEVHACSLDGMVKVAVSDSGPGISEENKAHVFAPFFTAKPQGMGLGLQICESIIESNDGKLLVSSSVLGGARFEFVLPEKRS</sequence>
<dbReference type="SUPFAM" id="SSF47384">
    <property type="entry name" value="Homodimeric domain of signal transducing histidine kinase"/>
    <property type="match status" value="1"/>
</dbReference>
<keyword evidence="12" id="KW-0472">Membrane</keyword>
<evidence type="ECO:0000256" key="5">
    <source>
        <dbReference type="ARBA" id="ARBA00022679"/>
    </source>
</evidence>
<dbReference type="PRINTS" id="PR00344">
    <property type="entry name" value="BCTRLSENSOR"/>
</dbReference>
<dbReference type="PROSITE" id="PS50109">
    <property type="entry name" value="HIS_KIN"/>
    <property type="match status" value="1"/>
</dbReference>
<keyword evidence="11" id="KW-0902">Two-component regulatory system</keyword>
<evidence type="ECO:0000313" key="15">
    <source>
        <dbReference type="EMBL" id="MDN0077507.1"/>
    </source>
</evidence>
<keyword evidence="5" id="KW-0808">Transferase</keyword>
<dbReference type="EMBL" id="JAUEDK010000071">
    <property type="protein sequence ID" value="MDN0077507.1"/>
    <property type="molecule type" value="Genomic_DNA"/>
</dbReference>
<dbReference type="SMART" id="SM00388">
    <property type="entry name" value="HisKA"/>
    <property type="match status" value="1"/>
</dbReference>
<evidence type="ECO:0000256" key="9">
    <source>
        <dbReference type="ARBA" id="ARBA00022840"/>
    </source>
</evidence>
<evidence type="ECO:0000259" key="13">
    <source>
        <dbReference type="PROSITE" id="PS50109"/>
    </source>
</evidence>
<proteinExistence type="predicted"/>
<dbReference type="Proteomes" id="UP001168540">
    <property type="component" value="Unassembled WGS sequence"/>
</dbReference>
<keyword evidence="16" id="KW-1185">Reference proteome</keyword>
<evidence type="ECO:0000256" key="10">
    <source>
        <dbReference type="ARBA" id="ARBA00022989"/>
    </source>
</evidence>
<dbReference type="InterPro" id="IPR013656">
    <property type="entry name" value="PAS_4"/>
</dbReference>
<dbReference type="EC" id="2.7.13.3" evidence="3"/>
<protein>
    <recommendedName>
        <fullName evidence="3">histidine kinase</fullName>
        <ecNumber evidence="3">2.7.13.3</ecNumber>
    </recommendedName>
</protein>
<dbReference type="PANTHER" id="PTHR43065:SF46">
    <property type="entry name" value="C4-DICARBOXYLATE TRANSPORT SENSOR PROTEIN DCTB"/>
    <property type="match status" value="1"/>
</dbReference>
<dbReference type="InterPro" id="IPR036097">
    <property type="entry name" value="HisK_dim/P_sf"/>
</dbReference>
<dbReference type="Gene3D" id="1.10.287.130">
    <property type="match status" value="1"/>
</dbReference>
<dbReference type="Gene3D" id="3.30.450.350">
    <property type="entry name" value="CHASE domain"/>
    <property type="match status" value="1"/>
</dbReference>
<feature type="domain" description="CHASE" evidence="14">
    <location>
        <begin position="103"/>
        <end position="201"/>
    </location>
</feature>
<dbReference type="Gene3D" id="3.30.450.20">
    <property type="entry name" value="PAS domain"/>
    <property type="match status" value="1"/>
</dbReference>
<keyword evidence="9" id="KW-0067">ATP-binding</keyword>
<evidence type="ECO:0000256" key="11">
    <source>
        <dbReference type="ARBA" id="ARBA00023012"/>
    </source>
</evidence>
<gene>
    <name evidence="15" type="ORF">QU481_22035</name>
</gene>
<dbReference type="InterPro" id="IPR003661">
    <property type="entry name" value="HisK_dim/P_dom"/>
</dbReference>
<dbReference type="CDD" id="cd00082">
    <property type="entry name" value="HisKA"/>
    <property type="match status" value="1"/>
</dbReference>
<evidence type="ECO:0000256" key="6">
    <source>
        <dbReference type="ARBA" id="ARBA00022692"/>
    </source>
</evidence>
<dbReference type="SUPFAM" id="SSF55785">
    <property type="entry name" value="PYP-like sensor domain (PAS domain)"/>
    <property type="match status" value="1"/>
</dbReference>
<dbReference type="Pfam" id="PF08448">
    <property type="entry name" value="PAS_4"/>
    <property type="match status" value="1"/>
</dbReference>
<comment type="catalytic activity">
    <reaction evidence="1">
        <text>ATP + protein L-histidine = ADP + protein N-phospho-L-histidine.</text>
        <dbReference type="EC" id="2.7.13.3"/>
    </reaction>
</comment>
<comment type="subcellular location">
    <subcellularLocation>
        <location evidence="2">Membrane</location>
    </subcellularLocation>
</comment>
<evidence type="ECO:0000256" key="3">
    <source>
        <dbReference type="ARBA" id="ARBA00012438"/>
    </source>
</evidence>
<keyword evidence="10" id="KW-1133">Transmembrane helix</keyword>
<dbReference type="InterPro" id="IPR004358">
    <property type="entry name" value="Sig_transdc_His_kin-like_C"/>
</dbReference>
<name>A0ABT7XUN0_9NEIS</name>
<dbReference type="InterPro" id="IPR036890">
    <property type="entry name" value="HATPase_C_sf"/>
</dbReference>
<dbReference type="Pfam" id="PF00512">
    <property type="entry name" value="HisKA"/>
    <property type="match status" value="1"/>
</dbReference>
<dbReference type="InterPro" id="IPR006189">
    <property type="entry name" value="CHASE_dom"/>
</dbReference>
<dbReference type="InterPro" id="IPR042240">
    <property type="entry name" value="CHASE_sf"/>
</dbReference>
<evidence type="ECO:0000256" key="2">
    <source>
        <dbReference type="ARBA" id="ARBA00004370"/>
    </source>
</evidence>
<dbReference type="InterPro" id="IPR003594">
    <property type="entry name" value="HATPase_dom"/>
</dbReference>
<evidence type="ECO:0000256" key="1">
    <source>
        <dbReference type="ARBA" id="ARBA00000085"/>
    </source>
</evidence>
<evidence type="ECO:0000259" key="14">
    <source>
        <dbReference type="PROSITE" id="PS50839"/>
    </source>
</evidence>
<accession>A0ABT7XUN0</accession>
<evidence type="ECO:0000313" key="16">
    <source>
        <dbReference type="Proteomes" id="UP001168540"/>
    </source>
</evidence>
<dbReference type="SMART" id="SM00387">
    <property type="entry name" value="HATPase_c"/>
    <property type="match status" value="1"/>
</dbReference>
<keyword evidence="6" id="KW-0812">Transmembrane</keyword>
<dbReference type="Pfam" id="PF03924">
    <property type="entry name" value="CHASE"/>
    <property type="match status" value="1"/>
</dbReference>
<evidence type="ECO:0000256" key="8">
    <source>
        <dbReference type="ARBA" id="ARBA00022777"/>
    </source>
</evidence>
<dbReference type="SMART" id="SM01079">
    <property type="entry name" value="CHASE"/>
    <property type="match status" value="1"/>
</dbReference>
<organism evidence="15 16">
    <name type="scientific">Crenobacter oryzisoli</name>
    <dbReference type="NCBI Taxonomy" id="3056844"/>
    <lineage>
        <taxon>Bacteria</taxon>
        <taxon>Pseudomonadati</taxon>
        <taxon>Pseudomonadota</taxon>
        <taxon>Betaproteobacteria</taxon>
        <taxon>Neisseriales</taxon>
        <taxon>Neisseriaceae</taxon>
        <taxon>Crenobacter</taxon>
    </lineage>
</organism>
<dbReference type="PROSITE" id="PS50839">
    <property type="entry name" value="CHASE"/>
    <property type="match status" value="1"/>
</dbReference>
<dbReference type="SUPFAM" id="SSF55874">
    <property type="entry name" value="ATPase domain of HSP90 chaperone/DNA topoisomerase II/histidine kinase"/>
    <property type="match status" value="1"/>
</dbReference>
<dbReference type="RefSeq" id="WP_289832140.1">
    <property type="nucleotide sequence ID" value="NZ_JAUEDK010000071.1"/>
</dbReference>
<keyword evidence="4" id="KW-0597">Phosphoprotein</keyword>
<evidence type="ECO:0000256" key="4">
    <source>
        <dbReference type="ARBA" id="ARBA00022553"/>
    </source>
</evidence>
<dbReference type="InterPro" id="IPR035965">
    <property type="entry name" value="PAS-like_dom_sf"/>
</dbReference>
<feature type="domain" description="Histidine kinase" evidence="13">
    <location>
        <begin position="471"/>
        <end position="685"/>
    </location>
</feature>
<keyword evidence="7" id="KW-0547">Nucleotide-binding</keyword>
<comment type="caution">
    <text evidence="15">The sequence shown here is derived from an EMBL/GenBank/DDBJ whole genome shotgun (WGS) entry which is preliminary data.</text>
</comment>
<dbReference type="InterPro" id="IPR005467">
    <property type="entry name" value="His_kinase_dom"/>
</dbReference>
<reference evidence="15" key="1">
    <citation type="submission" date="2023-06" db="EMBL/GenBank/DDBJ databases">
        <authorList>
            <person name="Zhang S."/>
        </authorList>
    </citation>
    <scope>NUCLEOTIDE SEQUENCE</scope>
    <source>
        <strain evidence="15">SG2303</strain>
    </source>
</reference>
<dbReference type="Pfam" id="PF02518">
    <property type="entry name" value="HATPase_c"/>
    <property type="match status" value="1"/>
</dbReference>